<proteinExistence type="predicted"/>
<sequence length="117" mass="13041">MRQRLDQLFGAERTLYLDEVEPTLCDGMNFPGGNGKALGSYSNRYVRYIDLDGNFLEKTYITGKPIGLFMQGQAAIFNLIDAIRGEARTLECAFGLCPSALTEVVSRLAQDLKRQGR</sequence>
<evidence type="ECO:0000313" key="4">
    <source>
        <dbReference type="Proteomes" id="UP000179536"/>
    </source>
</evidence>
<evidence type="ECO:0000313" key="1">
    <source>
        <dbReference type="EMBL" id="MUO41418.1"/>
    </source>
</evidence>
<dbReference type="EMBL" id="MBFE02000003">
    <property type="protein sequence ID" value="MUO41418.1"/>
    <property type="molecule type" value="Genomic_DNA"/>
</dbReference>
<name>A0ABD6H3T3_AGRVI</name>
<organism evidence="2 4">
    <name type="scientific">Agrobacterium vitis</name>
    <name type="common">Rhizobium vitis</name>
    <dbReference type="NCBI Taxonomy" id="373"/>
    <lineage>
        <taxon>Bacteria</taxon>
        <taxon>Pseudomonadati</taxon>
        <taxon>Pseudomonadota</taxon>
        <taxon>Alphaproteobacteria</taxon>
        <taxon>Hyphomicrobiales</taxon>
        <taxon>Rhizobiaceae</taxon>
        <taxon>Rhizobium/Agrobacterium group</taxon>
        <taxon>Agrobacterium</taxon>
    </lineage>
</organism>
<dbReference type="EMBL" id="MBFA02000002">
    <property type="protein sequence ID" value="MUP09022.1"/>
    <property type="molecule type" value="Genomic_DNA"/>
</dbReference>
<dbReference type="AlphaFoldDB" id="A0ABD6H3T3"/>
<dbReference type="Proteomes" id="UP000179536">
    <property type="component" value="Unassembled WGS sequence"/>
</dbReference>
<dbReference type="Proteomes" id="UP000179454">
    <property type="component" value="Unassembled WGS sequence"/>
</dbReference>
<comment type="caution">
    <text evidence="2">The sequence shown here is derived from an EMBL/GenBank/DDBJ whole genome shotgun (WGS) entry which is preliminary data.</text>
</comment>
<keyword evidence="3" id="KW-1185">Reference proteome</keyword>
<gene>
    <name evidence="2" type="ORF">BBK91_003945</name>
    <name evidence="1" type="ORF">BBL17_006425</name>
</gene>
<protein>
    <submittedName>
        <fullName evidence="2">Uncharacterized protein</fullName>
    </submittedName>
</protein>
<evidence type="ECO:0000313" key="2">
    <source>
        <dbReference type="EMBL" id="MUP09022.1"/>
    </source>
</evidence>
<accession>A0ABD6H3T3</accession>
<reference evidence="3 4" key="1">
    <citation type="submission" date="2019-11" db="EMBL/GenBank/DDBJ databases">
        <title>Whole-genome sequencing of Allorhizobium vitis.</title>
        <authorList>
            <person name="Gan H.M."/>
            <person name="Savka M.A."/>
        </authorList>
    </citation>
    <scope>NUCLEOTIDE SEQUENCE [LARGE SCALE GENOMIC DNA]</scope>
    <source>
        <strain evidence="2 4">RF2/1</strain>
        <strain evidence="1 3">T1/7</strain>
    </source>
</reference>
<dbReference type="RefSeq" id="WP_041699769.1">
    <property type="nucleotide sequence ID" value="NZ_MBFA02000002.1"/>
</dbReference>
<evidence type="ECO:0000313" key="3">
    <source>
        <dbReference type="Proteomes" id="UP000179454"/>
    </source>
</evidence>